<proteinExistence type="predicted"/>
<sequence>MVELDEAENVVAVVEGRIPSLAGNWPYEESVPVERVYRLIAELLAEGKPETASRARSLLLTDE</sequence>
<dbReference type="RefSeq" id="WP_310926473.1">
    <property type="nucleotide sequence ID" value="NZ_JAMQOQ010000001.1"/>
</dbReference>
<gene>
    <name evidence="1" type="ORF">NDI79_00410</name>
</gene>
<evidence type="ECO:0000313" key="1">
    <source>
        <dbReference type="EMBL" id="MDS0292625.1"/>
    </source>
</evidence>
<protein>
    <submittedName>
        <fullName evidence="1">Uncharacterized protein</fullName>
    </submittedName>
</protein>
<organism evidence="1 2">
    <name type="scientific">Halogeometricum luteum</name>
    <dbReference type="NCBI Taxonomy" id="2950537"/>
    <lineage>
        <taxon>Archaea</taxon>
        <taxon>Methanobacteriati</taxon>
        <taxon>Methanobacteriota</taxon>
        <taxon>Stenosarchaea group</taxon>
        <taxon>Halobacteria</taxon>
        <taxon>Halobacteriales</taxon>
        <taxon>Haloferacaceae</taxon>
        <taxon>Halogeometricum</taxon>
    </lineage>
</organism>
<accession>A0ABU2FVT4</accession>
<comment type="caution">
    <text evidence="1">The sequence shown here is derived from an EMBL/GenBank/DDBJ whole genome shotgun (WGS) entry which is preliminary data.</text>
</comment>
<evidence type="ECO:0000313" key="2">
    <source>
        <dbReference type="Proteomes" id="UP001254813"/>
    </source>
</evidence>
<dbReference type="Proteomes" id="UP001254813">
    <property type="component" value="Unassembled WGS sequence"/>
</dbReference>
<reference evidence="1 2" key="1">
    <citation type="submission" date="2022-06" db="EMBL/GenBank/DDBJ databases">
        <title>Halogeometricum sp. a new haloarchaeum isolate from saline soil.</title>
        <authorList>
            <person name="Strakova D."/>
            <person name="Galisteo C."/>
            <person name="Sanchez-Porro C."/>
            <person name="Ventosa A."/>
        </authorList>
    </citation>
    <scope>NUCLEOTIDE SEQUENCE [LARGE SCALE GENOMIC DNA]</scope>
    <source>
        <strain evidence="2">S3BR25-2</strain>
    </source>
</reference>
<keyword evidence="2" id="KW-1185">Reference proteome</keyword>
<dbReference type="EMBL" id="JAMQOQ010000001">
    <property type="protein sequence ID" value="MDS0292625.1"/>
    <property type="molecule type" value="Genomic_DNA"/>
</dbReference>
<name>A0ABU2FVT4_9EURY</name>